<dbReference type="GO" id="GO:0006633">
    <property type="term" value="P:fatty acid biosynthetic process"/>
    <property type="evidence" value="ECO:0007669"/>
    <property type="project" value="TreeGrafter"/>
</dbReference>
<dbReference type="GO" id="GO:0004312">
    <property type="term" value="F:fatty acid synthase activity"/>
    <property type="evidence" value="ECO:0007669"/>
    <property type="project" value="TreeGrafter"/>
</dbReference>
<evidence type="ECO:0000256" key="5">
    <source>
        <dbReference type="ARBA" id="ARBA00023194"/>
    </source>
</evidence>
<dbReference type="InterPro" id="IPR042104">
    <property type="entry name" value="PKS_dehydratase_sf"/>
</dbReference>
<organism evidence="12 13">
    <name type="scientific">Streptomyces agglomeratus</name>
    <dbReference type="NCBI Taxonomy" id="285458"/>
    <lineage>
        <taxon>Bacteria</taxon>
        <taxon>Bacillati</taxon>
        <taxon>Actinomycetota</taxon>
        <taxon>Actinomycetes</taxon>
        <taxon>Kitasatosporales</taxon>
        <taxon>Streptomycetaceae</taxon>
        <taxon>Streptomyces</taxon>
    </lineage>
</organism>
<dbReference type="SUPFAM" id="SSF47336">
    <property type="entry name" value="ACP-like"/>
    <property type="match status" value="1"/>
</dbReference>
<evidence type="ECO:0000256" key="9">
    <source>
        <dbReference type="SAM" id="MobiDB-lite"/>
    </source>
</evidence>
<proteinExistence type="predicted"/>
<keyword evidence="13" id="KW-1185">Reference proteome</keyword>
<dbReference type="PROSITE" id="PS50075">
    <property type="entry name" value="CARRIER"/>
    <property type="match status" value="1"/>
</dbReference>
<dbReference type="FunFam" id="3.40.366.10:FF:000002">
    <property type="entry name" value="Probable polyketide synthase 2"/>
    <property type="match status" value="1"/>
</dbReference>
<dbReference type="InterPro" id="IPR009081">
    <property type="entry name" value="PP-bd_ACP"/>
</dbReference>
<dbReference type="Pfam" id="PF00550">
    <property type="entry name" value="PP-binding"/>
    <property type="match status" value="1"/>
</dbReference>
<dbReference type="SMART" id="SM00823">
    <property type="entry name" value="PKS_PP"/>
    <property type="match status" value="1"/>
</dbReference>
<dbReference type="SMART" id="SM00826">
    <property type="entry name" value="PKS_DH"/>
    <property type="match status" value="1"/>
</dbReference>
<dbReference type="STRING" id="285458.BGM19_07570"/>
<comment type="caution">
    <text evidence="8">Lacks conserved residue(s) required for the propagation of feature annotation.</text>
</comment>
<keyword evidence="5" id="KW-0045">Antibiotic biosynthesis</keyword>
<evidence type="ECO:0000256" key="4">
    <source>
        <dbReference type="ARBA" id="ARBA00022679"/>
    </source>
</evidence>
<keyword evidence="6" id="KW-0511">Multifunctional enzyme</keyword>
<dbReference type="SMART" id="SM00827">
    <property type="entry name" value="PKS_AT"/>
    <property type="match status" value="1"/>
</dbReference>
<dbReference type="PANTHER" id="PTHR43775:SF51">
    <property type="entry name" value="INACTIVE PHENOLPHTHIOCEROL SYNTHESIS POLYKETIDE SYNTHASE TYPE I PKS1-RELATED"/>
    <property type="match status" value="1"/>
</dbReference>
<dbReference type="InterPro" id="IPR036291">
    <property type="entry name" value="NAD(P)-bd_dom_sf"/>
</dbReference>
<dbReference type="CDD" id="cd08956">
    <property type="entry name" value="KR_3_FAS_SDR_x"/>
    <property type="match status" value="1"/>
</dbReference>
<feature type="compositionally biased region" description="Low complexity" evidence="9">
    <location>
        <begin position="794"/>
        <end position="803"/>
    </location>
</feature>
<dbReference type="Pfam" id="PF00698">
    <property type="entry name" value="Acyl_transf_1"/>
    <property type="match status" value="1"/>
</dbReference>
<evidence type="ECO:0000256" key="8">
    <source>
        <dbReference type="PROSITE-ProRule" id="PRU01363"/>
    </source>
</evidence>
<dbReference type="Pfam" id="PF08659">
    <property type="entry name" value="KR"/>
    <property type="match status" value="1"/>
</dbReference>
<dbReference type="InterPro" id="IPR013968">
    <property type="entry name" value="PKS_KR"/>
</dbReference>
<dbReference type="InterPro" id="IPR016036">
    <property type="entry name" value="Malonyl_transacylase_ACP-bd"/>
</dbReference>
<dbReference type="SMART" id="SM00822">
    <property type="entry name" value="PKS_KR"/>
    <property type="match status" value="1"/>
</dbReference>
<dbReference type="Proteomes" id="UP000095759">
    <property type="component" value="Unassembled WGS sequence"/>
</dbReference>
<evidence type="ECO:0000313" key="13">
    <source>
        <dbReference type="Proteomes" id="UP000095759"/>
    </source>
</evidence>
<dbReference type="Gene3D" id="3.10.129.110">
    <property type="entry name" value="Polyketide synthase dehydratase"/>
    <property type="match status" value="1"/>
</dbReference>
<evidence type="ECO:0000256" key="7">
    <source>
        <dbReference type="ARBA" id="ARBA00023315"/>
    </source>
</evidence>
<dbReference type="FunFam" id="1.10.1200.10:FF:000007">
    <property type="entry name" value="Probable polyketide synthase pks17"/>
    <property type="match status" value="1"/>
</dbReference>
<dbReference type="GO" id="GO:0031177">
    <property type="term" value="F:phosphopantetheine binding"/>
    <property type="evidence" value="ECO:0007669"/>
    <property type="project" value="InterPro"/>
</dbReference>
<feature type="compositionally biased region" description="Basic and acidic residues" evidence="9">
    <location>
        <begin position="1378"/>
        <end position="1401"/>
    </location>
</feature>
<dbReference type="InterPro" id="IPR050091">
    <property type="entry name" value="PKS_NRPS_Biosynth_Enz"/>
</dbReference>
<dbReference type="InterPro" id="IPR016035">
    <property type="entry name" value="Acyl_Trfase/lysoPLipase"/>
</dbReference>
<dbReference type="Pfam" id="PF14765">
    <property type="entry name" value="PS-DH"/>
    <property type="match status" value="1"/>
</dbReference>
<dbReference type="InterPro" id="IPR020807">
    <property type="entry name" value="PKS_DH"/>
</dbReference>
<dbReference type="InterPro" id="IPR049900">
    <property type="entry name" value="PKS_mFAS_DH"/>
</dbReference>
<evidence type="ECO:0000259" key="10">
    <source>
        <dbReference type="PROSITE" id="PS50075"/>
    </source>
</evidence>
<evidence type="ECO:0000256" key="2">
    <source>
        <dbReference type="ARBA" id="ARBA00022450"/>
    </source>
</evidence>
<gene>
    <name evidence="12" type="ORF">AS594_29255</name>
</gene>
<dbReference type="PROSITE" id="PS52019">
    <property type="entry name" value="PKS_MFAS_DH"/>
    <property type="match status" value="1"/>
</dbReference>
<feature type="region of interest" description="C-terminal hotdog fold" evidence="8">
    <location>
        <begin position="573"/>
        <end position="713"/>
    </location>
</feature>
<dbReference type="InterPro" id="IPR057326">
    <property type="entry name" value="KR_dom"/>
</dbReference>
<protein>
    <submittedName>
        <fullName evidence="12">Uncharacterized protein</fullName>
    </submittedName>
</protein>
<accession>A0A1E5PEM0</accession>
<dbReference type="InterPro" id="IPR020806">
    <property type="entry name" value="PKS_PP-bd"/>
</dbReference>
<dbReference type="Gene3D" id="3.30.70.3290">
    <property type="match status" value="1"/>
</dbReference>
<dbReference type="EMBL" id="MEHJ01000001">
    <property type="protein sequence ID" value="OEJ27973.1"/>
    <property type="molecule type" value="Genomic_DNA"/>
</dbReference>
<evidence type="ECO:0000259" key="11">
    <source>
        <dbReference type="PROSITE" id="PS52019"/>
    </source>
</evidence>
<dbReference type="InterPro" id="IPR055123">
    <property type="entry name" value="SpnB-like_Rossmann"/>
</dbReference>
<reference evidence="12 13" key="1">
    <citation type="submission" date="2016-08" db="EMBL/GenBank/DDBJ databases">
        <title>Complete genome sequence of Streptomyces agglomeratus strain 6-3-2, a novel anti-MRSA actinomycete isolated from Wuli of Tebit, China.</title>
        <authorList>
            <person name="Chen X."/>
        </authorList>
    </citation>
    <scope>NUCLEOTIDE SEQUENCE [LARGE SCALE GENOMIC DNA]</scope>
    <source>
        <strain evidence="12 13">6-3-2</strain>
    </source>
</reference>
<dbReference type="InterPro" id="IPR036736">
    <property type="entry name" value="ACP-like_sf"/>
</dbReference>
<dbReference type="InterPro" id="IPR049551">
    <property type="entry name" value="PKS_DH_C"/>
</dbReference>
<comment type="pathway">
    <text evidence="1">Antibiotic biosynthesis.</text>
</comment>
<dbReference type="Pfam" id="PF21089">
    <property type="entry name" value="PKS_DH_N"/>
    <property type="match status" value="1"/>
</dbReference>
<dbReference type="SUPFAM" id="SSF55048">
    <property type="entry name" value="Probable ACP-binding domain of malonyl-CoA ACP transacylase"/>
    <property type="match status" value="1"/>
</dbReference>
<dbReference type="InterPro" id="IPR006162">
    <property type="entry name" value="Ppantetheine_attach_site"/>
</dbReference>
<dbReference type="Pfam" id="PF22953">
    <property type="entry name" value="SpnB_Rossmann"/>
    <property type="match status" value="1"/>
</dbReference>
<dbReference type="InterPro" id="IPR014043">
    <property type="entry name" value="Acyl_transferase_dom"/>
</dbReference>
<dbReference type="Gene3D" id="3.40.50.720">
    <property type="entry name" value="NAD(P)-binding Rossmann-like Domain"/>
    <property type="match status" value="1"/>
</dbReference>
<keyword evidence="4" id="KW-0808">Transferase</keyword>
<dbReference type="Gene3D" id="1.10.1200.10">
    <property type="entry name" value="ACP-like"/>
    <property type="match status" value="1"/>
</dbReference>
<dbReference type="InterPro" id="IPR049552">
    <property type="entry name" value="PKS_DH_N"/>
</dbReference>
<feature type="domain" description="Carrier" evidence="10">
    <location>
        <begin position="1214"/>
        <end position="1291"/>
    </location>
</feature>
<keyword evidence="7" id="KW-0012">Acyltransferase</keyword>
<dbReference type="GO" id="GO:0017000">
    <property type="term" value="P:antibiotic biosynthetic process"/>
    <property type="evidence" value="ECO:0007669"/>
    <property type="project" value="UniProtKB-KW"/>
</dbReference>
<keyword evidence="2" id="KW-0596">Phosphopantetheine</keyword>
<sequence>MTAAEVGWSLASTRSTFDHRAVVVGEDRTELLTGLEALAAGEPSAHVVSGAATATGGTVFVFPGQGSQWAGMAGELLDSSEVFAASVRECADALAPYVDWSLLDVLRGVPGAPTLERVDVVQPALFAVMVSLTAVWRSLGIEPDAVVGHSQGEIAAAHVAGALSLEDAARVVALRSRAITAMAGNGGMASIPLSSRELAPRLARWGGRIHIATVNGPSSTTVSADTATLEELLSACADEGIQARRIAVDYASHSPHVEVLHDRIVELLSDITPRSPELPFYSTVTGEPSVVTGKLDAEYWYRNLRQTVEFERATRTLLADGHLTFVEVSPHPVLTMAVQDTADSTGGGAAAQALVTGTLRRDEGGWRRFLTSAAQVHTHGPAADWTAVPTLGDVRTVELPTYAFQGERYWLDTPARTGDVTSAGLLPAEHALLGAAVQLAGSGETVFTGRLTPDALPWPAGGAGLDDVTVTVPGSVFTELVLHAGEHAGCPWVEHLTLDAPLTLSAGHPCQLQVTVRPVGASGDHEILVHSRPEGDDGDWTRHATATVRPVGAPDGADEDAYALDGAWPPPGAVPVDLTRAREETQERTDGYGAAFEGLQALWRLGSQLYAEVSLADEQHAEADGFGIHPALLDAAVCALAVDPGDGSDTTVVRQAVSWTGLRLCATGATAVRVHLSPADAGRYRLTLADPAGRPVAVADTLTPAPVADDRTRRPRGTADGRLFHLAWPELPRPTGNAPGKWALLGDDTALVRELANAGVAVRSYPDPAALQAARALGAPAPDVVLAVGTAPAAPPTASVAAPGSPPPDGPAERAHRATAGVLDLLRGWLPGEYAADSRLVVLTRGAVAARTGEDVTELSGAAVWGLVRSAQAEHPDRLTLVDIDDSLPALRALPAALAAGEPQLAVREGRLYVPRLTRKIPGPQAPARPLDPEGTVLITGGTGTLGRLVARHLAATHGVRHLLLTSRRGPAADGVEQLRAECAATGTELTVAACDAADPEALRATLESVPAGHPLTAVVHAAGVLDDATLEALTPEQLHAVLRPKADAAWNLHRLTAHLDLAAFVLYSSVTGVIGTPGQANYAAANAFLDGLAAHRHAHGQPATSLAWGYWAESSGMTGHLSQADVARMARTGVDALPTEEALALFDAALASGQPVLTPARITTTRLRELARTAPLPAVLRGLVRSPSRRTAGAAEPGGDSWERRLSALAEPEQRALLLELVTGHAATVLGGAPGTIEAGRAFKELGFDSLTAVELRNRLSAATGLRLAATVVFNHPTAAALAAHLQELLATGAAPDDNPSALARLDLLEAALGSLDPADENTRDAVAGRLQALLRKVERPSGDLTREILSATPDEIFELIDNRLGRKPRAGSDNQRVNHDERSEARRIPQARDGRTPRD</sequence>
<dbReference type="SUPFAM" id="SSF51735">
    <property type="entry name" value="NAD(P)-binding Rossmann-fold domains"/>
    <property type="match status" value="2"/>
</dbReference>
<dbReference type="SUPFAM" id="SSF52151">
    <property type="entry name" value="FabD/lysophospholipase-like"/>
    <property type="match status" value="1"/>
</dbReference>
<dbReference type="PROSITE" id="PS00012">
    <property type="entry name" value="PHOSPHOPANTETHEINE"/>
    <property type="match status" value="1"/>
</dbReference>
<feature type="region of interest" description="Disordered" evidence="9">
    <location>
        <begin position="1369"/>
        <end position="1401"/>
    </location>
</feature>
<dbReference type="SMART" id="SM01294">
    <property type="entry name" value="PKS_PP_betabranch"/>
    <property type="match status" value="1"/>
</dbReference>
<feature type="region of interest" description="Disordered" evidence="9">
    <location>
        <begin position="794"/>
        <end position="815"/>
    </location>
</feature>
<evidence type="ECO:0000256" key="6">
    <source>
        <dbReference type="ARBA" id="ARBA00023268"/>
    </source>
</evidence>
<name>A0A1E5PEM0_9ACTN</name>
<evidence type="ECO:0000256" key="3">
    <source>
        <dbReference type="ARBA" id="ARBA00022553"/>
    </source>
</evidence>
<dbReference type="InterPro" id="IPR001227">
    <property type="entry name" value="Ac_transferase_dom_sf"/>
</dbReference>
<evidence type="ECO:0000256" key="1">
    <source>
        <dbReference type="ARBA" id="ARBA00004792"/>
    </source>
</evidence>
<dbReference type="Gene3D" id="3.40.366.10">
    <property type="entry name" value="Malonyl-Coenzyme A Acyl Carrier Protein, domain 2"/>
    <property type="match status" value="1"/>
</dbReference>
<evidence type="ECO:0000313" key="12">
    <source>
        <dbReference type="EMBL" id="OEJ27973.1"/>
    </source>
</evidence>
<feature type="domain" description="PKS/mFAS DH" evidence="11">
    <location>
        <begin position="430"/>
        <end position="713"/>
    </location>
</feature>
<feature type="region of interest" description="N-terminal hotdog fold" evidence="8">
    <location>
        <begin position="430"/>
        <end position="555"/>
    </location>
</feature>
<comment type="caution">
    <text evidence="12">The sequence shown here is derived from an EMBL/GenBank/DDBJ whole genome shotgun (WGS) entry which is preliminary data.</text>
</comment>
<dbReference type="PANTHER" id="PTHR43775">
    <property type="entry name" value="FATTY ACID SYNTHASE"/>
    <property type="match status" value="1"/>
</dbReference>
<keyword evidence="3" id="KW-0597">Phosphoprotein</keyword>